<dbReference type="AlphaFoldDB" id="A0A8K0CFX5"/>
<gene>
    <name evidence="3" type="ORF">ILUMI_20697</name>
</gene>
<feature type="region of interest" description="Disordered" evidence="2">
    <location>
        <begin position="419"/>
        <end position="450"/>
    </location>
</feature>
<evidence type="ECO:0000313" key="3">
    <source>
        <dbReference type="EMBL" id="KAF2885469.1"/>
    </source>
</evidence>
<feature type="coiled-coil region" evidence="1">
    <location>
        <begin position="611"/>
        <end position="638"/>
    </location>
</feature>
<dbReference type="PANTHER" id="PTHR31511">
    <property type="entry name" value="PROTEIN CBG23764"/>
    <property type="match status" value="1"/>
</dbReference>
<evidence type="ECO:0000256" key="2">
    <source>
        <dbReference type="SAM" id="MobiDB-lite"/>
    </source>
</evidence>
<dbReference type="EMBL" id="VTPC01089948">
    <property type="protein sequence ID" value="KAF2885469.1"/>
    <property type="molecule type" value="Genomic_DNA"/>
</dbReference>
<evidence type="ECO:0000256" key="1">
    <source>
        <dbReference type="SAM" id="Coils"/>
    </source>
</evidence>
<proteinExistence type="predicted"/>
<keyword evidence="4" id="KW-1185">Reference proteome</keyword>
<dbReference type="Proteomes" id="UP000801492">
    <property type="component" value="Unassembled WGS sequence"/>
</dbReference>
<name>A0A8K0CFX5_IGNLU</name>
<comment type="caution">
    <text evidence="3">The sequence shown here is derived from an EMBL/GenBank/DDBJ whole genome shotgun (WGS) entry which is preliminary data.</text>
</comment>
<dbReference type="OrthoDB" id="6602337at2759"/>
<dbReference type="PANTHER" id="PTHR31511:SF12">
    <property type="entry name" value="RHO TERMINATION FACTOR N-TERMINAL DOMAIN-CONTAINING PROTEIN"/>
    <property type="match status" value="1"/>
</dbReference>
<reference evidence="3" key="1">
    <citation type="submission" date="2019-08" db="EMBL/GenBank/DDBJ databases">
        <title>The genome of the North American firefly Photinus pyralis.</title>
        <authorList>
            <consortium name="Photinus pyralis genome working group"/>
            <person name="Fallon T.R."/>
            <person name="Sander Lower S.E."/>
            <person name="Weng J.-K."/>
        </authorList>
    </citation>
    <scope>NUCLEOTIDE SEQUENCE</scope>
    <source>
        <strain evidence="3">TRF0915ILg1</strain>
        <tissue evidence="3">Whole body</tissue>
    </source>
</reference>
<protein>
    <submittedName>
        <fullName evidence="3">Uncharacterized protein</fullName>
    </submittedName>
</protein>
<organism evidence="3 4">
    <name type="scientific">Ignelater luminosus</name>
    <name type="common">Cucubano</name>
    <name type="synonym">Pyrophorus luminosus</name>
    <dbReference type="NCBI Taxonomy" id="2038154"/>
    <lineage>
        <taxon>Eukaryota</taxon>
        <taxon>Metazoa</taxon>
        <taxon>Ecdysozoa</taxon>
        <taxon>Arthropoda</taxon>
        <taxon>Hexapoda</taxon>
        <taxon>Insecta</taxon>
        <taxon>Pterygota</taxon>
        <taxon>Neoptera</taxon>
        <taxon>Endopterygota</taxon>
        <taxon>Coleoptera</taxon>
        <taxon>Polyphaga</taxon>
        <taxon>Elateriformia</taxon>
        <taxon>Elateroidea</taxon>
        <taxon>Elateridae</taxon>
        <taxon>Agrypninae</taxon>
        <taxon>Pyrophorini</taxon>
        <taxon>Ignelater</taxon>
    </lineage>
</organism>
<sequence>MAAIIETATQMLNALDQAFRIITENPAVRSLAKHQQGAGHVPAKEVRKHKIRWEEVNSAFQSRIRTGVIVNLKHFDPLTFLEDTAYMFTIRIKNALKVHHHIKVNVVFCGLFEKESPDVVVEEVKHFPTPNAVIDGDTDLQQWWSERVQDTNREGGWALKSILNLAVNRYEPIRGASHVTLPLEIAKKHACINIKNVDEACFAWVVVSALHPVEKDPQRITSYPHYSAVLNTEGLRFPMTVDEVRRSQNNANDVTTTKKEIFLISKEYVRSGLEFSKSFERIKRRIIELLCKTIKTEKLAFATQLSLRSSRALDAAKIGQLQVIVKDNNCITTQVLFESVCSYYRSITELQPVALPFNNSGDTYVATNVPFQSFVSSSQVLTEVQPLLPLNHEHEICDIPTQYSGINNATKETLDDAVSTVSEKPDPYATDDDSDYYPNKQENVENADDLVEDEERAEVSLDNVGQEKKSVNKITRKKTINVRKWKKTVIKSRRNSGKQYKNWKNNFVPERNIKPHCTEKFNWEKDTSKEKVRWNQVKVIYADPTIPFVLQFKYTFLEKNFSSINLLEEGRKRIKLDIVDKLKQLRDNLIPLLKVTMKELMIEVSDVKSGQREYMEHIKEIKEENEIMKKEIKELRKK</sequence>
<evidence type="ECO:0000313" key="4">
    <source>
        <dbReference type="Proteomes" id="UP000801492"/>
    </source>
</evidence>
<accession>A0A8K0CFX5</accession>
<keyword evidence="1" id="KW-0175">Coiled coil</keyword>